<keyword evidence="1" id="KW-0067">ATP-binding</keyword>
<dbReference type="GO" id="GO:0018169">
    <property type="term" value="F:ribosomal S6-glutamic acid ligase activity"/>
    <property type="evidence" value="ECO:0007669"/>
    <property type="project" value="TreeGrafter"/>
</dbReference>
<sequence length="312" mass="33527">MTVYALHENPEWWPPFAAAFDAEGVPVEQWLLTGAGELSLDDEPPEGVFWSRMSASAHTRGHHLAKEQTRAVLSWLEGHGRTVVNGRGVLELEMSKVAQHAALRAAGVDVPRTTAVLGQDRLVAAAERFVAAGGGAPFITKHDQGGKGLGVRRFDAVEELRDALAAGELEAPANGTWLLQELLVAAEPAVTRTELVDGEHVYSVRVSTAQGFELCPADACALPGQEPLFSLREGYEPPQLEAYRRFLAATGTAVAGIESIETVDGRVVTYDVNTNTNYNADVEAVAPRSGPREIARYLGRLEGERRGVRAAA</sequence>
<keyword evidence="3" id="KW-0436">Ligase</keyword>
<dbReference type="GO" id="GO:0005737">
    <property type="term" value="C:cytoplasm"/>
    <property type="evidence" value="ECO:0007669"/>
    <property type="project" value="TreeGrafter"/>
</dbReference>
<reference evidence="3 4" key="1">
    <citation type="submission" date="2020-05" db="EMBL/GenBank/DDBJ databases">
        <title>MicrobeNet Type strains.</title>
        <authorList>
            <person name="Nicholson A.C."/>
        </authorList>
    </citation>
    <scope>NUCLEOTIDE SEQUENCE [LARGE SCALE GENOMIC DNA]</scope>
    <source>
        <strain evidence="3 4">JCM 14547</strain>
    </source>
</reference>
<keyword evidence="1" id="KW-0547">Nucleotide-binding</keyword>
<organism evidence="3 4">
    <name type="scientific">Pseudokineococcus marinus</name>
    <dbReference type="NCBI Taxonomy" id="351215"/>
    <lineage>
        <taxon>Bacteria</taxon>
        <taxon>Bacillati</taxon>
        <taxon>Actinomycetota</taxon>
        <taxon>Actinomycetes</taxon>
        <taxon>Kineosporiales</taxon>
        <taxon>Kineosporiaceae</taxon>
        <taxon>Pseudokineococcus</taxon>
    </lineage>
</organism>
<accession>A0A849BMJ8</accession>
<dbReference type="AlphaFoldDB" id="A0A849BMJ8"/>
<evidence type="ECO:0000256" key="1">
    <source>
        <dbReference type="PROSITE-ProRule" id="PRU00409"/>
    </source>
</evidence>
<name>A0A849BMJ8_9ACTN</name>
<dbReference type="Proteomes" id="UP000555552">
    <property type="component" value="Unassembled WGS sequence"/>
</dbReference>
<comment type="caution">
    <text evidence="3">The sequence shown here is derived from an EMBL/GenBank/DDBJ whole genome shotgun (WGS) entry which is preliminary data.</text>
</comment>
<protein>
    <submittedName>
        <fullName evidence="3">Alpha-L-glutamate ligase</fullName>
    </submittedName>
</protein>
<dbReference type="EMBL" id="JABEMA010000211">
    <property type="protein sequence ID" value="NNH23871.1"/>
    <property type="molecule type" value="Genomic_DNA"/>
</dbReference>
<dbReference type="PROSITE" id="PS50975">
    <property type="entry name" value="ATP_GRASP"/>
    <property type="match status" value="1"/>
</dbReference>
<dbReference type="GO" id="GO:0005524">
    <property type="term" value="F:ATP binding"/>
    <property type="evidence" value="ECO:0007669"/>
    <property type="project" value="UniProtKB-UniRule"/>
</dbReference>
<dbReference type="GO" id="GO:0009432">
    <property type="term" value="P:SOS response"/>
    <property type="evidence" value="ECO:0007669"/>
    <property type="project" value="TreeGrafter"/>
</dbReference>
<gene>
    <name evidence="3" type="ORF">HLB09_12380</name>
</gene>
<dbReference type="GO" id="GO:0046872">
    <property type="term" value="F:metal ion binding"/>
    <property type="evidence" value="ECO:0007669"/>
    <property type="project" value="InterPro"/>
</dbReference>
<dbReference type="PANTHER" id="PTHR21621">
    <property type="entry name" value="RIBOSOMAL PROTEIN S6 MODIFICATION PROTEIN"/>
    <property type="match status" value="1"/>
</dbReference>
<dbReference type="InterPro" id="IPR011761">
    <property type="entry name" value="ATP-grasp"/>
</dbReference>
<dbReference type="PANTHER" id="PTHR21621:SF0">
    <property type="entry name" value="BETA-CITRYLGLUTAMATE SYNTHASE B-RELATED"/>
    <property type="match status" value="1"/>
</dbReference>
<evidence type="ECO:0000259" key="2">
    <source>
        <dbReference type="PROSITE" id="PS50975"/>
    </source>
</evidence>
<proteinExistence type="predicted"/>
<evidence type="ECO:0000313" key="3">
    <source>
        <dbReference type="EMBL" id="NNH23871.1"/>
    </source>
</evidence>
<dbReference type="RefSeq" id="WP_171203658.1">
    <property type="nucleotide sequence ID" value="NZ_BAAANP010000018.1"/>
</dbReference>
<keyword evidence="4" id="KW-1185">Reference proteome</keyword>
<dbReference type="SUPFAM" id="SSF56059">
    <property type="entry name" value="Glutathione synthetase ATP-binding domain-like"/>
    <property type="match status" value="1"/>
</dbReference>
<dbReference type="Gene3D" id="3.30.470.20">
    <property type="entry name" value="ATP-grasp fold, B domain"/>
    <property type="match status" value="1"/>
</dbReference>
<feature type="domain" description="ATP-grasp" evidence="2">
    <location>
        <begin position="100"/>
        <end position="302"/>
    </location>
</feature>
<evidence type="ECO:0000313" key="4">
    <source>
        <dbReference type="Proteomes" id="UP000555552"/>
    </source>
</evidence>